<dbReference type="InterPro" id="IPR023635">
    <property type="entry name" value="Peptide_deformylase"/>
</dbReference>
<dbReference type="PANTHER" id="PTHR10458">
    <property type="entry name" value="PEPTIDE DEFORMYLASE"/>
    <property type="match status" value="1"/>
</dbReference>
<dbReference type="GO" id="GO:0042586">
    <property type="term" value="F:peptide deformylase activity"/>
    <property type="evidence" value="ECO:0007669"/>
    <property type="project" value="UniProtKB-UniRule"/>
</dbReference>
<dbReference type="GO" id="GO:0046872">
    <property type="term" value="F:metal ion binding"/>
    <property type="evidence" value="ECO:0007669"/>
    <property type="project" value="UniProtKB-KW"/>
</dbReference>
<reference evidence="3 4" key="1">
    <citation type="journal article" date="2016" name="Nat. Commun.">
        <title>Thousands of microbial genomes shed light on interconnected biogeochemical processes in an aquifer system.</title>
        <authorList>
            <person name="Anantharaman K."/>
            <person name="Brown C.T."/>
            <person name="Hug L.A."/>
            <person name="Sharon I."/>
            <person name="Castelle C.J."/>
            <person name="Probst A.J."/>
            <person name="Thomas B.C."/>
            <person name="Singh A."/>
            <person name="Wilkins M.J."/>
            <person name="Karaoz U."/>
            <person name="Brodie E.L."/>
            <person name="Williams K.H."/>
            <person name="Hubbard S.S."/>
            <person name="Banfield J.F."/>
        </authorList>
    </citation>
    <scope>NUCLEOTIDE SEQUENCE [LARGE SCALE GENOMIC DNA]</scope>
</reference>
<dbReference type="Pfam" id="PF01327">
    <property type="entry name" value="Pep_deformylase"/>
    <property type="match status" value="1"/>
</dbReference>
<dbReference type="NCBIfam" id="NF001159">
    <property type="entry name" value="PRK00150.1-3"/>
    <property type="match status" value="1"/>
</dbReference>
<keyword evidence="2" id="KW-0378">Hydrolase</keyword>
<dbReference type="HAMAP" id="MF_00163">
    <property type="entry name" value="Pep_deformylase"/>
    <property type="match status" value="1"/>
</dbReference>
<dbReference type="GO" id="GO:0006412">
    <property type="term" value="P:translation"/>
    <property type="evidence" value="ECO:0007669"/>
    <property type="project" value="UniProtKB-UniRule"/>
</dbReference>
<feature type="binding site" evidence="2">
    <location>
        <position position="93"/>
    </location>
    <ligand>
        <name>Fe cation</name>
        <dbReference type="ChEBI" id="CHEBI:24875"/>
    </ligand>
</feature>
<dbReference type="PRINTS" id="PR01576">
    <property type="entry name" value="PDEFORMYLASE"/>
</dbReference>
<sequence>MILYIQTNPNNPILRQKAREVKEITAEIKQLILDMIETMEKAPGVGLAAPQVGQSLRVIVAKTSRDEKSETISLINPKIKKSSWKKALAEEGCLSLPQQSYLLIKRPVKIKVEGLNPEGAKVKIKAEGLLARIIQHEVDHLDGVLIVDK</sequence>
<evidence type="ECO:0000313" key="4">
    <source>
        <dbReference type="Proteomes" id="UP000177061"/>
    </source>
</evidence>
<feature type="active site" evidence="2">
    <location>
        <position position="137"/>
    </location>
</feature>
<dbReference type="SUPFAM" id="SSF56420">
    <property type="entry name" value="Peptide deformylase"/>
    <property type="match status" value="1"/>
</dbReference>
<feature type="binding site" evidence="2">
    <location>
        <position position="136"/>
    </location>
    <ligand>
        <name>Fe cation</name>
        <dbReference type="ChEBI" id="CHEBI:24875"/>
    </ligand>
</feature>
<comment type="cofactor">
    <cofactor evidence="2">
        <name>Fe(2+)</name>
        <dbReference type="ChEBI" id="CHEBI:29033"/>
    </cofactor>
    <text evidence="2">Binds 1 Fe(2+) ion.</text>
</comment>
<keyword evidence="2" id="KW-0648">Protein biosynthesis</keyword>
<keyword evidence="2" id="KW-0408">Iron</keyword>
<dbReference type="NCBIfam" id="TIGR00079">
    <property type="entry name" value="pept_deformyl"/>
    <property type="match status" value="1"/>
</dbReference>
<feature type="binding site" evidence="2">
    <location>
        <position position="140"/>
    </location>
    <ligand>
        <name>Fe cation</name>
        <dbReference type="ChEBI" id="CHEBI:24875"/>
    </ligand>
</feature>
<comment type="similarity">
    <text evidence="1 2">Belongs to the polypeptide deformylase family.</text>
</comment>
<dbReference type="EMBL" id="MHNB01000028">
    <property type="protein sequence ID" value="OGZ36318.1"/>
    <property type="molecule type" value="Genomic_DNA"/>
</dbReference>
<dbReference type="CDD" id="cd00487">
    <property type="entry name" value="Pep_deformylase"/>
    <property type="match status" value="1"/>
</dbReference>
<dbReference type="STRING" id="1801997.A3J64_03150"/>
<evidence type="ECO:0000256" key="1">
    <source>
        <dbReference type="ARBA" id="ARBA00010759"/>
    </source>
</evidence>
<comment type="caution">
    <text evidence="3">The sequence shown here is derived from an EMBL/GenBank/DDBJ whole genome shotgun (WGS) entry which is preliminary data.</text>
</comment>
<gene>
    <name evidence="2" type="primary">def</name>
    <name evidence="3" type="ORF">A3J64_03150</name>
</gene>
<dbReference type="Gene3D" id="3.90.45.10">
    <property type="entry name" value="Peptide deformylase"/>
    <property type="match status" value="1"/>
</dbReference>
<dbReference type="AlphaFoldDB" id="A0A1G2FFD6"/>
<evidence type="ECO:0000256" key="2">
    <source>
        <dbReference type="HAMAP-Rule" id="MF_00163"/>
    </source>
</evidence>
<proteinExistence type="inferred from homology"/>
<dbReference type="InterPro" id="IPR036821">
    <property type="entry name" value="Peptide_deformylase_sf"/>
</dbReference>
<dbReference type="PIRSF" id="PIRSF004749">
    <property type="entry name" value="Pep_def"/>
    <property type="match status" value="1"/>
</dbReference>
<comment type="catalytic activity">
    <reaction evidence="2">
        <text>N-terminal N-formyl-L-methionyl-[peptide] + H2O = N-terminal L-methionyl-[peptide] + formate</text>
        <dbReference type="Rhea" id="RHEA:24420"/>
        <dbReference type="Rhea" id="RHEA-COMP:10639"/>
        <dbReference type="Rhea" id="RHEA-COMP:10640"/>
        <dbReference type="ChEBI" id="CHEBI:15377"/>
        <dbReference type="ChEBI" id="CHEBI:15740"/>
        <dbReference type="ChEBI" id="CHEBI:49298"/>
        <dbReference type="ChEBI" id="CHEBI:64731"/>
        <dbReference type="EC" id="3.5.1.88"/>
    </reaction>
</comment>
<protein>
    <recommendedName>
        <fullName evidence="2">Peptide deformylase</fullName>
        <shortName evidence="2">PDF</shortName>
        <ecNumber evidence="2">3.5.1.88</ecNumber>
    </recommendedName>
    <alternativeName>
        <fullName evidence="2">Polypeptide deformylase</fullName>
    </alternativeName>
</protein>
<dbReference type="Proteomes" id="UP000177061">
    <property type="component" value="Unassembled WGS sequence"/>
</dbReference>
<organism evidence="3 4">
    <name type="scientific">Candidatus Portnoybacteria bacterium RIFCSPHIGHO2_12_FULL_38_9</name>
    <dbReference type="NCBI Taxonomy" id="1801997"/>
    <lineage>
        <taxon>Bacteria</taxon>
        <taxon>Candidatus Portnoyibacteriota</taxon>
    </lineage>
</organism>
<accession>A0A1G2FFD6</accession>
<name>A0A1G2FFD6_9BACT</name>
<evidence type="ECO:0000313" key="3">
    <source>
        <dbReference type="EMBL" id="OGZ36318.1"/>
    </source>
</evidence>
<dbReference type="EC" id="3.5.1.88" evidence="2"/>
<dbReference type="PANTHER" id="PTHR10458:SF22">
    <property type="entry name" value="PEPTIDE DEFORMYLASE"/>
    <property type="match status" value="1"/>
</dbReference>
<comment type="function">
    <text evidence="2">Removes the formyl group from the N-terminal Met of newly synthesized proteins. Requires at least a dipeptide for an efficient rate of reaction. N-terminal L-methionine is a prerequisite for activity but the enzyme has broad specificity at other positions.</text>
</comment>
<keyword evidence="2" id="KW-0479">Metal-binding</keyword>